<dbReference type="Proteomes" id="UP000245464">
    <property type="component" value="Chromosome 10"/>
</dbReference>
<protein>
    <submittedName>
        <fullName evidence="1">Uncharacterized protein</fullName>
    </submittedName>
</protein>
<comment type="caution">
    <text evidence="1">The sequence shown here is derived from an EMBL/GenBank/DDBJ whole genome shotgun (WGS) entry which is preliminary data.</text>
</comment>
<name>A0A5M9KXK7_9PLEO</name>
<accession>A0A5M9KXK7</accession>
<dbReference type="GeneID" id="90954661"/>
<proteinExistence type="predicted"/>
<dbReference type="KEGG" id="ptrr:90954661"/>
<organism evidence="1 2">
    <name type="scientific">Pyrenophora tritici-repentis</name>
    <dbReference type="NCBI Taxonomy" id="45151"/>
    <lineage>
        <taxon>Eukaryota</taxon>
        <taxon>Fungi</taxon>
        <taxon>Dikarya</taxon>
        <taxon>Ascomycota</taxon>
        <taxon>Pezizomycotina</taxon>
        <taxon>Dothideomycetes</taxon>
        <taxon>Pleosporomycetidae</taxon>
        <taxon>Pleosporales</taxon>
        <taxon>Pleosporineae</taxon>
        <taxon>Pleosporaceae</taxon>
        <taxon>Pyrenophora</taxon>
    </lineage>
</organism>
<evidence type="ECO:0000313" key="1">
    <source>
        <dbReference type="EMBL" id="KAF7564412.1"/>
    </source>
</evidence>
<gene>
    <name evidence="1" type="ORF">PtrM4_038460</name>
</gene>
<dbReference type="AlphaFoldDB" id="A0A5M9KXK7"/>
<reference evidence="1" key="1">
    <citation type="journal article" date="2018" name="BMC Genomics">
        <title>Comparative genomics of the wheat fungal pathogen Pyrenophora tritici-repentis reveals chromosomal variations and genome plasticity.</title>
        <authorList>
            <person name="Moolhuijzen P."/>
            <person name="See P.T."/>
            <person name="Hane J.K."/>
            <person name="Shi G."/>
            <person name="Liu Z."/>
            <person name="Oliver R.P."/>
            <person name="Moffat C.S."/>
        </authorList>
    </citation>
    <scope>NUCLEOTIDE SEQUENCE [LARGE SCALE GENOMIC DNA]</scope>
    <source>
        <strain evidence="1">M4</strain>
    </source>
</reference>
<sequence>MSARMADSAVASVRLRVAVEETVDLLFQGSAAGADEIDGGADWSNATKE</sequence>
<dbReference type="EMBL" id="NQIK02000010">
    <property type="protein sequence ID" value="KAF7564412.1"/>
    <property type="molecule type" value="Genomic_DNA"/>
</dbReference>
<evidence type="ECO:0000313" key="2">
    <source>
        <dbReference type="Proteomes" id="UP000245464"/>
    </source>
</evidence>
<dbReference type="RefSeq" id="XP_065958850.1">
    <property type="nucleotide sequence ID" value="XM_066104286.1"/>
</dbReference>